<dbReference type="HOGENOM" id="CLU_2810191_0_0_5"/>
<proteinExistence type="predicted"/>
<accession>W0A709</accession>
<dbReference type="AlphaFoldDB" id="W0A709"/>
<name>W0A709_9SPHN</name>
<dbReference type="EMBL" id="CP006644">
    <property type="protein sequence ID" value="AHE53719.1"/>
    <property type="molecule type" value="Genomic_DNA"/>
</dbReference>
<keyword evidence="2" id="KW-1185">Reference proteome</keyword>
<dbReference type="Proteomes" id="UP000018851">
    <property type="component" value="Chromosome"/>
</dbReference>
<dbReference type="eggNOG" id="ENOG50322IB">
    <property type="taxonomic scope" value="Bacteria"/>
</dbReference>
<evidence type="ECO:0000313" key="1">
    <source>
        <dbReference type="EMBL" id="AHE53719.1"/>
    </source>
</evidence>
<evidence type="ECO:0000313" key="2">
    <source>
        <dbReference type="Proteomes" id="UP000018851"/>
    </source>
</evidence>
<dbReference type="InterPro" id="IPR043856">
    <property type="entry name" value="DUF5818"/>
</dbReference>
<protein>
    <submittedName>
        <fullName evidence="1">Uncharacterized protein</fullName>
    </submittedName>
</protein>
<organism evidence="1 2">
    <name type="scientific">Sphingomonas sanxanigenens DSM 19645 = NX02</name>
    <dbReference type="NCBI Taxonomy" id="1123269"/>
    <lineage>
        <taxon>Bacteria</taxon>
        <taxon>Pseudomonadati</taxon>
        <taxon>Pseudomonadota</taxon>
        <taxon>Alphaproteobacteria</taxon>
        <taxon>Sphingomonadales</taxon>
        <taxon>Sphingomonadaceae</taxon>
        <taxon>Sphingomonas</taxon>
    </lineage>
</organism>
<dbReference type="RefSeq" id="WP_025291953.1">
    <property type="nucleotide sequence ID" value="NZ_CP006644.1"/>
</dbReference>
<dbReference type="Pfam" id="PF19135">
    <property type="entry name" value="DUF5818"/>
    <property type="match status" value="1"/>
</dbReference>
<sequence>MTESKAPMRLRGIVRMSERGPLLEVEDGPVWRLETGDDLQPYRDLPVRVEAWPRGTSLLELLWIGPA</sequence>
<gene>
    <name evidence="1" type="ORF">NX02_09995</name>
</gene>
<dbReference type="KEGG" id="ssan:NX02_09995"/>
<dbReference type="PATRIC" id="fig|1123269.5.peg.1942"/>
<reference evidence="1 2" key="1">
    <citation type="submission" date="2013-07" db="EMBL/GenBank/DDBJ databases">
        <title>Completed genome of Sphingomonas sanxanigenens NX02.</title>
        <authorList>
            <person name="Ma T."/>
            <person name="Huang H."/>
            <person name="Wu M."/>
            <person name="Li X."/>
            <person name="Li G."/>
        </authorList>
    </citation>
    <scope>NUCLEOTIDE SEQUENCE [LARGE SCALE GENOMIC DNA]</scope>
    <source>
        <strain evidence="1 2">NX02</strain>
    </source>
</reference>